<dbReference type="InterPro" id="IPR011050">
    <property type="entry name" value="Pectin_lyase_fold/virulence"/>
</dbReference>
<dbReference type="SUPFAM" id="SSF51126">
    <property type="entry name" value="Pectin lyase-like"/>
    <property type="match status" value="1"/>
</dbReference>
<gene>
    <name evidence="2" type="ORF">PZE19_27555</name>
</gene>
<evidence type="ECO:0000313" key="3">
    <source>
        <dbReference type="Proteomes" id="UP001216907"/>
    </source>
</evidence>
<feature type="chain" id="PRO_5046980793" description="Right handed beta helix domain-containing protein" evidence="1">
    <location>
        <begin position="26"/>
        <end position="460"/>
    </location>
</feature>
<dbReference type="Proteomes" id="UP001216907">
    <property type="component" value="Unassembled WGS sequence"/>
</dbReference>
<keyword evidence="1" id="KW-0732">Signal</keyword>
<name>A0ABT6FIX9_9BACT</name>
<dbReference type="EMBL" id="JARRAG010000002">
    <property type="protein sequence ID" value="MDG3007536.1"/>
    <property type="molecule type" value="Genomic_DNA"/>
</dbReference>
<dbReference type="Gene3D" id="2.160.20.10">
    <property type="entry name" value="Single-stranded right-handed beta-helix, Pectin lyase-like"/>
    <property type="match status" value="1"/>
</dbReference>
<protein>
    <recommendedName>
        <fullName evidence="4">Right handed beta helix domain-containing protein</fullName>
    </recommendedName>
</protein>
<evidence type="ECO:0000256" key="1">
    <source>
        <dbReference type="SAM" id="SignalP"/>
    </source>
</evidence>
<dbReference type="InterPro" id="IPR012334">
    <property type="entry name" value="Pectin_lyas_fold"/>
</dbReference>
<accession>A0ABT6FIX9</accession>
<keyword evidence="3" id="KW-1185">Reference proteome</keyword>
<reference evidence="2 3" key="1">
    <citation type="submission" date="2023-03" db="EMBL/GenBank/DDBJ databases">
        <title>Paludisphaera mucosa sp. nov. a novel planctomycete from northern fen.</title>
        <authorList>
            <person name="Ivanova A."/>
        </authorList>
    </citation>
    <scope>NUCLEOTIDE SEQUENCE [LARGE SCALE GENOMIC DNA]</scope>
    <source>
        <strain evidence="2 3">Pla2</strain>
    </source>
</reference>
<organism evidence="2 3">
    <name type="scientific">Paludisphaera mucosa</name>
    <dbReference type="NCBI Taxonomy" id="3030827"/>
    <lineage>
        <taxon>Bacteria</taxon>
        <taxon>Pseudomonadati</taxon>
        <taxon>Planctomycetota</taxon>
        <taxon>Planctomycetia</taxon>
        <taxon>Isosphaerales</taxon>
        <taxon>Isosphaeraceae</taxon>
        <taxon>Paludisphaera</taxon>
    </lineage>
</organism>
<dbReference type="RefSeq" id="WP_277863814.1">
    <property type="nucleotide sequence ID" value="NZ_JARRAG010000002.1"/>
</dbReference>
<proteinExistence type="predicted"/>
<sequence length="460" mass="49475">MIGLLRAVGATSLLFLAAGPAASWARGDSDVSSGRYPSIQAALDANPGKVVEVPPGDHEIHETIRIATAGGGLSGSGRIIQADPTKAVVRIDHADGASLRGLTLTRPEGRRETEFEAVLATDSRDVALVDLKVVDNQTRAGAVELLNCVDSQVRDCLVQNYQRVGIDDRTGTPDQGFAFRCIIGTGVMIRECQGTLIQGNRVREDRLVATPEVKRQFELGRIIKKNAVRGRIASARDWERGETDNWMQGTAIHVASPETTDCTRVIGNYVERAGQGFDIHADHVILSQNIVNDALIGMKAMHGSKHVIVTGNQFIKNSLWSIGMMPGAASLPSRAAEGDRPARAANVDGGSIIANNIITDFGLGQTRWIWGDESGGCPFRFDHGQVPENPPLTDVIIQGNLVYDTGRDTLIRDGKPEVVPPRYQYAVRVEGGPTAPVGLHFANNVFHPGVRGISNVELKP</sequence>
<feature type="signal peptide" evidence="1">
    <location>
        <begin position="1"/>
        <end position="25"/>
    </location>
</feature>
<comment type="caution">
    <text evidence="2">The sequence shown here is derived from an EMBL/GenBank/DDBJ whole genome shotgun (WGS) entry which is preliminary data.</text>
</comment>
<evidence type="ECO:0000313" key="2">
    <source>
        <dbReference type="EMBL" id="MDG3007536.1"/>
    </source>
</evidence>
<evidence type="ECO:0008006" key="4">
    <source>
        <dbReference type="Google" id="ProtNLM"/>
    </source>
</evidence>